<evidence type="ECO:0000259" key="12">
    <source>
        <dbReference type="SMART" id="SM00047"/>
    </source>
</evidence>
<evidence type="ECO:0000256" key="9">
    <source>
        <dbReference type="ARBA" id="ARBA00023295"/>
    </source>
</evidence>
<dbReference type="GO" id="GO:0016798">
    <property type="term" value="F:hydrolase activity, acting on glycosyl bonds"/>
    <property type="evidence" value="ECO:0007669"/>
    <property type="project" value="UniProtKB-KW"/>
</dbReference>
<organism evidence="13 14">
    <name type="scientific">Candidatus Tenderia electrophaga</name>
    <dbReference type="NCBI Taxonomy" id="1748243"/>
    <lineage>
        <taxon>Bacteria</taxon>
        <taxon>Pseudomonadati</taxon>
        <taxon>Pseudomonadota</taxon>
        <taxon>Gammaproteobacteria</taxon>
        <taxon>Candidatus Tenderiales</taxon>
        <taxon>Candidatus Tenderiaceae</taxon>
        <taxon>Candidatus Tenderia</taxon>
    </lineage>
</organism>
<dbReference type="InterPro" id="IPR002901">
    <property type="entry name" value="MGlyc_endo_b_GlcNAc-like_dom"/>
</dbReference>
<dbReference type="STRING" id="1748243.Tel_05470"/>
<feature type="domain" description="Mannosyl-glycoprotein endo-beta-N-acetylglucosamidase-like" evidence="12">
    <location>
        <begin position="137"/>
        <end position="306"/>
    </location>
</feature>
<dbReference type="Gene3D" id="1.10.530.10">
    <property type="match status" value="1"/>
</dbReference>
<keyword evidence="8" id="KW-0378">Hydrolase</keyword>
<evidence type="ECO:0000256" key="10">
    <source>
        <dbReference type="ARBA" id="ARBA00023316"/>
    </source>
</evidence>
<dbReference type="NCBIfam" id="TIGR02541">
    <property type="entry name" value="flagell_FlgJ"/>
    <property type="match status" value="1"/>
</dbReference>
<dbReference type="Gene3D" id="2.10.70.40">
    <property type="entry name" value="peptidoglycan hydrolase"/>
    <property type="match status" value="1"/>
</dbReference>
<evidence type="ECO:0000256" key="5">
    <source>
        <dbReference type="ARBA" id="ARBA00013433"/>
    </source>
</evidence>
<evidence type="ECO:0000256" key="1">
    <source>
        <dbReference type="ARBA" id="ARBA00002954"/>
    </source>
</evidence>
<dbReference type="InterPro" id="IPR013377">
    <property type="entry name" value="FlgJ"/>
</dbReference>
<comment type="similarity">
    <text evidence="4">In the C-terminal section; belongs to the glycosyl hydrolase 73 family.</text>
</comment>
<dbReference type="GO" id="GO:0004040">
    <property type="term" value="F:amidase activity"/>
    <property type="evidence" value="ECO:0007669"/>
    <property type="project" value="InterPro"/>
</dbReference>
<evidence type="ECO:0000256" key="6">
    <source>
        <dbReference type="ARBA" id="ARBA00022764"/>
    </source>
</evidence>
<evidence type="ECO:0000256" key="8">
    <source>
        <dbReference type="ARBA" id="ARBA00022801"/>
    </source>
</evidence>
<evidence type="ECO:0000256" key="7">
    <source>
        <dbReference type="ARBA" id="ARBA00022795"/>
    </source>
</evidence>
<dbReference type="GO" id="GO:0071555">
    <property type="term" value="P:cell wall organization"/>
    <property type="evidence" value="ECO:0007669"/>
    <property type="project" value="UniProtKB-KW"/>
</dbReference>
<dbReference type="Pfam" id="PF01832">
    <property type="entry name" value="Glucosaminidase"/>
    <property type="match status" value="1"/>
</dbReference>
<keyword evidence="14" id="KW-1185">Reference proteome</keyword>
<dbReference type="GO" id="GO:0044780">
    <property type="term" value="P:bacterial-type flagellum assembly"/>
    <property type="evidence" value="ECO:0007669"/>
    <property type="project" value="InterPro"/>
</dbReference>
<dbReference type="InterPro" id="IPR051056">
    <property type="entry name" value="Glycosyl_Hydrolase_73"/>
</dbReference>
<comment type="function">
    <text evidence="1">Flagellum-specific muramidase which hydrolyzes the peptidoglycan layer to assemble the rod structure in the periplasmic space.</text>
</comment>
<evidence type="ECO:0000256" key="2">
    <source>
        <dbReference type="ARBA" id="ARBA00004418"/>
    </source>
</evidence>
<dbReference type="AlphaFoldDB" id="A0A0S2TBX5"/>
<evidence type="ECO:0000313" key="13">
    <source>
        <dbReference type="EMBL" id="ALP52638.1"/>
    </source>
</evidence>
<dbReference type="KEGG" id="tee:Tel_05470"/>
<dbReference type="EMBL" id="CP013099">
    <property type="protein sequence ID" value="ALP52638.1"/>
    <property type="molecule type" value="Genomic_DNA"/>
</dbReference>
<name>A0A0S2TBX5_9GAMM</name>
<reference evidence="13" key="1">
    <citation type="submission" date="2015-10" db="EMBL/GenBank/DDBJ databases">
        <title>Description of Candidatus Tenderia electrophaga gen. nov, sp. nov., an Uncultivated Electroautotroph from a Biocathode Enrichment.</title>
        <authorList>
            <person name="Eddie B.J."/>
            <person name="Malanoski A.P."/>
            <person name="Wang Z."/>
            <person name="Hall R.J."/>
            <person name="Oh S.D."/>
            <person name="Heiner C."/>
            <person name="Lin B."/>
            <person name="Strycharz-Glaven S.M."/>
        </authorList>
    </citation>
    <scope>NUCLEOTIDE SEQUENCE [LARGE SCALE GENOMIC DNA]</scope>
    <source>
        <strain evidence="13">NRL1</strain>
    </source>
</reference>
<dbReference type="PANTHER" id="PTHR33308">
    <property type="entry name" value="PEPTIDOGLYCAN HYDROLASE FLGJ"/>
    <property type="match status" value="1"/>
</dbReference>
<accession>A0A0S2TBX5</accession>
<keyword evidence="10" id="KW-0961">Cell wall biogenesis/degradation</keyword>
<keyword evidence="7" id="KW-1005">Bacterial flagellum biogenesis</keyword>
<dbReference type="InterPro" id="IPR019301">
    <property type="entry name" value="Flagellar_prot_FlgJ_N"/>
</dbReference>
<evidence type="ECO:0000256" key="3">
    <source>
        <dbReference type="ARBA" id="ARBA00006880"/>
    </source>
</evidence>
<dbReference type="PRINTS" id="PR01002">
    <property type="entry name" value="FLGFLGJ"/>
</dbReference>
<evidence type="ECO:0000256" key="4">
    <source>
        <dbReference type="ARBA" id="ARBA00007974"/>
    </source>
</evidence>
<keyword evidence="6" id="KW-0574">Periplasm</keyword>
<protein>
    <recommendedName>
        <fullName evidence="5">Peptidoglycan hydrolase FlgJ</fullName>
    </recommendedName>
    <alternativeName>
        <fullName evidence="11">Muramidase FlgJ</fullName>
    </alternativeName>
</protein>
<gene>
    <name evidence="13" type="ORF">Tel_05470</name>
</gene>
<proteinExistence type="inferred from homology"/>
<evidence type="ECO:0000256" key="11">
    <source>
        <dbReference type="ARBA" id="ARBA00030835"/>
    </source>
</evidence>
<sequence length="314" mass="34678">MTSAVNPSGIYTDTGALKSLKAQAGKDSAAALEQTAEQFESLFLHMMLKSMRSTTMDGGFMDNEHSRFYQDMFDQQIAVELAKKRQAGIADMLVQQLGGAQTANTHDPSGDAKLDLDRLRVYRPIASSAIEAFAPAHDTSQESIKGFDSPEDFVEKLWPLAQKYAAELGVEPKVLLAQAALETGWGQHTIRYSNDVPTHNLFNIKADSRWEGPRAVVPTLEYERGNPVRQLAAFRSYPDFEASFKDYVDFLKSSERYQGALENAADSSAFVQALHRAGYATDPKYSLKINRIMDGDMFDQVALKFKGSAAAPLT</sequence>
<comment type="similarity">
    <text evidence="3">In the N-terminal section; belongs to the FlgJ family.</text>
</comment>
<dbReference type="Pfam" id="PF10135">
    <property type="entry name" value="Rod-binding"/>
    <property type="match status" value="1"/>
</dbReference>
<keyword evidence="9" id="KW-0326">Glycosidase</keyword>
<comment type="subcellular location">
    <subcellularLocation>
        <location evidence="2">Periplasm</location>
    </subcellularLocation>
</comment>
<dbReference type="Proteomes" id="UP000055136">
    <property type="component" value="Chromosome"/>
</dbReference>
<dbReference type="GO" id="GO:0042597">
    <property type="term" value="C:periplasmic space"/>
    <property type="evidence" value="ECO:0007669"/>
    <property type="project" value="UniProtKB-SubCell"/>
</dbReference>
<dbReference type="PANTHER" id="PTHR33308:SF9">
    <property type="entry name" value="PEPTIDOGLYCAN HYDROLASE FLGJ"/>
    <property type="match status" value="1"/>
</dbReference>
<evidence type="ECO:0000313" key="14">
    <source>
        <dbReference type="Proteomes" id="UP000055136"/>
    </source>
</evidence>
<dbReference type="GO" id="GO:0071973">
    <property type="term" value="P:bacterial-type flagellum-dependent cell motility"/>
    <property type="evidence" value="ECO:0007669"/>
    <property type="project" value="TreeGrafter"/>
</dbReference>
<dbReference type="SMART" id="SM00047">
    <property type="entry name" value="LYZ2"/>
    <property type="match status" value="1"/>
</dbReference>